<evidence type="ECO:0000256" key="6">
    <source>
        <dbReference type="ARBA" id="ARBA00023242"/>
    </source>
</evidence>
<gene>
    <name evidence="10" type="ORF">AAG570_004351</name>
</gene>
<evidence type="ECO:0000256" key="8">
    <source>
        <dbReference type="SAM" id="MobiDB-lite"/>
    </source>
</evidence>
<dbReference type="GO" id="GO:0005634">
    <property type="term" value="C:nucleus"/>
    <property type="evidence" value="ECO:0007669"/>
    <property type="project" value="UniProtKB-SubCell"/>
</dbReference>
<evidence type="ECO:0000313" key="10">
    <source>
        <dbReference type="EMBL" id="KAL1117023.1"/>
    </source>
</evidence>
<keyword evidence="6" id="KW-0539">Nucleus</keyword>
<evidence type="ECO:0000256" key="1">
    <source>
        <dbReference type="ARBA" id="ARBA00004123"/>
    </source>
</evidence>
<evidence type="ECO:0000259" key="9">
    <source>
        <dbReference type="PROSITE" id="PS50157"/>
    </source>
</evidence>
<feature type="domain" description="C2H2-type" evidence="9">
    <location>
        <begin position="374"/>
        <end position="401"/>
    </location>
</feature>
<dbReference type="EMBL" id="JBFDAA010000016">
    <property type="protein sequence ID" value="KAL1117023.1"/>
    <property type="molecule type" value="Genomic_DNA"/>
</dbReference>
<evidence type="ECO:0000256" key="2">
    <source>
        <dbReference type="ARBA" id="ARBA00022723"/>
    </source>
</evidence>
<dbReference type="SUPFAM" id="SSF57667">
    <property type="entry name" value="beta-beta-alpha zinc fingers"/>
    <property type="match status" value="6"/>
</dbReference>
<dbReference type="AlphaFoldDB" id="A0ABD0Y0W2"/>
<dbReference type="PROSITE" id="PS50157">
    <property type="entry name" value="ZINC_FINGER_C2H2_2"/>
    <property type="match status" value="9"/>
</dbReference>
<dbReference type="InterPro" id="IPR036236">
    <property type="entry name" value="Znf_C2H2_sf"/>
</dbReference>
<accession>A0ABD0Y0W2</accession>
<feature type="domain" description="C2H2-type" evidence="9">
    <location>
        <begin position="402"/>
        <end position="430"/>
    </location>
</feature>
<comment type="subcellular location">
    <subcellularLocation>
        <location evidence="1">Nucleus</location>
    </subcellularLocation>
</comment>
<dbReference type="PROSITE" id="PS00028">
    <property type="entry name" value="ZINC_FINGER_C2H2_1"/>
    <property type="match status" value="9"/>
</dbReference>
<dbReference type="FunFam" id="3.30.160.60:FF:000446">
    <property type="entry name" value="Zinc finger protein"/>
    <property type="match status" value="1"/>
</dbReference>
<reference evidence="10 11" key="1">
    <citation type="submission" date="2024-07" db="EMBL/GenBank/DDBJ databases">
        <title>Chromosome-level genome assembly of the water stick insect Ranatra chinensis (Heteroptera: Nepidae).</title>
        <authorList>
            <person name="Liu X."/>
        </authorList>
    </citation>
    <scope>NUCLEOTIDE SEQUENCE [LARGE SCALE GENOMIC DNA]</scope>
    <source>
        <strain evidence="10">Cailab_2021Rc</strain>
        <tissue evidence="10">Muscle</tissue>
    </source>
</reference>
<comment type="caution">
    <text evidence="10">The sequence shown here is derived from an EMBL/GenBank/DDBJ whole genome shotgun (WGS) entry which is preliminary data.</text>
</comment>
<evidence type="ECO:0000256" key="5">
    <source>
        <dbReference type="ARBA" id="ARBA00022833"/>
    </source>
</evidence>
<feature type="region of interest" description="Disordered" evidence="8">
    <location>
        <begin position="1"/>
        <end position="35"/>
    </location>
</feature>
<feature type="domain" description="C2H2-type" evidence="9">
    <location>
        <begin position="262"/>
        <end position="285"/>
    </location>
</feature>
<evidence type="ECO:0000313" key="11">
    <source>
        <dbReference type="Proteomes" id="UP001558652"/>
    </source>
</evidence>
<proteinExistence type="predicted"/>
<evidence type="ECO:0000256" key="3">
    <source>
        <dbReference type="ARBA" id="ARBA00022737"/>
    </source>
</evidence>
<dbReference type="Gene3D" id="3.30.160.60">
    <property type="entry name" value="Classic Zinc Finger"/>
    <property type="match status" value="7"/>
</dbReference>
<evidence type="ECO:0000256" key="4">
    <source>
        <dbReference type="ARBA" id="ARBA00022771"/>
    </source>
</evidence>
<name>A0ABD0Y0W2_9HEMI</name>
<keyword evidence="11" id="KW-1185">Reference proteome</keyword>
<feature type="domain" description="C2H2-type" evidence="9">
    <location>
        <begin position="431"/>
        <end position="458"/>
    </location>
</feature>
<feature type="domain" description="C2H2-type" evidence="9">
    <location>
        <begin position="233"/>
        <end position="261"/>
    </location>
</feature>
<dbReference type="FunFam" id="3.30.160.60:FF:000100">
    <property type="entry name" value="Zinc finger 45-like"/>
    <property type="match status" value="1"/>
</dbReference>
<keyword evidence="3" id="KW-0677">Repeat</keyword>
<keyword evidence="5" id="KW-0862">Zinc</keyword>
<sequence>MCPKCGLPSTDTEHDCGLPLDPEGASEETSPDSILGIKLPPVHETPEVVDYKQCLNAKNYLETFDIGVQDCGESTINGESSASAKGGDSDSGVRDKLVCQCCCVVFPSEYEKQLHLKSVLTADQIQGNNDGGDEDLWLLSEELETQNLFKEINQDIKISRVDEIVEKVSKEVEHVCRICDIPFISLSILDRHLKVHERSKGPVDCTVCGYHCHDQLHLQYHHREQHSTLPSRYVCVLCDGGFQSNKELKAHLLREHPNIKHYSCRECGQKFKRYTQLENHKQYTHGNATCRVCSKKIEDPVKLRQHELRHARIDSKKFDCSECGRSFKSPGGLRVHRVSHTGDYKFFCEFCGRGFMSSVPLEEHKGVHTKEERYICDTCGRKFVLYSTFHLHRQWHSNPFPFPCTVCGRKFKYRSERSNHVRKCHTGEHPHKCPHCSAQFIKAAYLKRHLSMHTNEYPFNCHHCHKGFEQRRGLARHLATIHKDMTLIQLGPQKCQYKVALRPDEYPPSKDEESMVNNLPS</sequence>
<dbReference type="Proteomes" id="UP001558652">
    <property type="component" value="Unassembled WGS sequence"/>
</dbReference>
<protein>
    <recommendedName>
        <fullName evidence="9">C2H2-type domain-containing protein</fullName>
    </recommendedName>
</protein>
<feature type="domain" description="C2H2-type" evidence="9">
    <location>
        <begin position="318"/>
        <end position="345"/>
    </location>
</feature>
<feature type="domain" description="C2H2-type" evidence="9">
    <location>
        <begin position="174"/>
        <end position="201"/>
    </location>
</feature>
<keyword evidence="4 7" id="KW-0863">Zinc-finger</keyword>
<organism evidence="10 11">
    <name type="scientific">Ranatra chinensis</name>
    <dbReference type="NCBI Taxonomy" id="642074"/>
    <lineage>
        <taxon>Eukaryota</taxon>
        <taxon>Metazoa</taxon>
        <taxon>Ecdysozoa</taxon>
        <taxon>Arthropoda</taxon>
        <taxon>Hexapoda</taxon>
        <taxon>Insecta</taxon>
        <taxon>Pterygota</taxon>
        <taxon>Neoptera</taxon>
        <taxon>Paraneoptera</taxon>
        <taxon>Hemiptera</taxon>
        <taxon>Heteroptera</taxon>
        <taxon>Panheteroptera</taxon>
        <taxon>Nepomorpha</taxon>
        <taxon>Nepidae</taxon>
        <taxon>Ranatrinae</taxon>
        <taxon>Ranatra</taxon>
    </lineage>
</organism>
<dbReference type="Pfam" id="PF00096">
    <property type="entry name" value="zf-C2H2"/>
    <property type="match status" value="4"/>
</dbReference>
<dbReference type="GO" id="GO:0008270">
    <property type="term" value="F:zinc ion binding"/>
    <property type="evidence" value="ECO:0007669"/>
    <property type="project" value="UniProtKB-KW"/>
</dbReference>
<dbReference type="InterPro" id="IPR050331">
    <property type="entry name" value="Zinc_finger"/>
</dbReference>
<feature type="domain" description="C2H2-type" evidence="9">
    <location>
        <begin position="459"/>
        <end position="482"/>
    </location>
</feature>
<dbReference type="PANTHER" id="PTHR16515">
    <property type="entry name" value="PR DOMAIN ZINC FINGER PROTEIN"/>
    <property type="match status" value="1"/>
</dbReference>
<feature type="domain" description="C2H2-type" evidence="9">
    <location>
        <begin position="346"/>
        <end position="373"/>
    </location>
</feature>
<dbReference type="SMART" id="SM00355">
    <property type="entry name" value="ZnF_C2H2"/>
    <property type="match status" value="11"/>
</dbReference>
<evidence type="ECO:0000256" key="7">
    <source>
        <dbReference type="PROSITE-ProRule" id="PRU00042"/>
    </source>
</evidence>
<dbReference type="InterPro" id="IPR013087">
    <property type="entry name" value="Znf_C2H2_type"/>
</dbReference>
<keyword evidence="2" id="KW-0479">Metal-binding</keyword>
<dbReference type="PANTHER" id="PTHR16515:SF66">
    <property type="entry name" value="C2H2-TYPE DOMAIN-CONTAINING PROTEIN"/>
    <property type="match status" value="1"/>
</dbReference>